<dbReference type="Proteomes" id="UP001210925">
    <property type="component" value="Unassembled WGS sequence"/>
</dbReference>
<dbReference type="AlphaFoldDB" id="A0AAD5Y750"/>
<accession>A0AAD5Y750</accession>
<proteinExistence type="predicted"/>
<organism evidence="1 2">
    <name type="scientific">Boothiomyces macroporosus</name>
    <dbReference type="NCBI Taxonomy" id="261099"/>
    <lineage>
        <taxon>Eukaryota</taxon>
        <taxon>Fungi</taxon>
        <taxon>Fungi incertae sedis</taxon>
        <taxon>Chytridiomycota</taxon>
        <taxon>Chytridiomycota incertae sedis</taxon>
        <taxon>Chytridiomycetes</taxon>
        <taxon>Rhizophydiales</taxon>
        <taxon>Terramycetaceae</taxon>
        <taxon>Boothiomyces</taxon>
    </lineage>
</organism>
<evidence type="ECO:0000313" key="1">
    <source>
        <dbReference type="EMBL" id="KAJ3259981.1"/>
    </source>
</evidence>
<protein>
    <submittedName>
        <fullName evidence="1">Uncharacterized protein</fullName>
    </submittedName>
</protein>
<reference evidence="1" key="1">
    <citation type="submission" date="2020-05" db="EMBL/GenBank/DDBJ databases">
        <title>Phylogenomic resolution of chytrid fungi.</title>
        <authorList>
            <person name="Stajich J.E."/>
            <person name="Amses K."/>
            <person name="Simmons R."/>
            <person name="Seto K."/>
            <person name="Myers J."/>
            <person name="Bonds A."/>
            <person name="Quandt C.A."/>
            <person name="Barry K."/>
            <person name="Liu P."/>
            <person name="Grigoriev I."/>
            <person name="Longcore J.E."/>
            <person name="James T.Y."/>
        </authorList>
    </citation>
    <scope>NUCLEOTIDE SEQUENCE</scope>
    <source>
        <strain evidence="1">PLAUS21</strain>
    </source>
</reference>
<sequence length="930" mass="110395">MQISEKLYKLKSNDINTKLWAINELRPLLIYNQLILENISVFLFKSSSRNREIWSIFKDLLETETITNPTDKLFFNILKSTGANAEKKSGDSPKSKKLKTDSELDDRELLEILLQIFKLIIRNPNQTSLSQEQILSQLHTVLDKKNELIDEMIKYSIAQQPTKKHFLLLVGLMNPIGKYDLQLFKLLADKLLIYHSDIVLLLSEISRKLIANGQSDEPQDMKSLELFNEKQSFHKQFLLSLSSLDVNLHTIILEKFNKDITLFLLMQTRDNLATLFPLIKYDKQYQHYFKLIFRDILELKSVKLLLLMIEYDFNIVDEELDSVWNLLNLNSSEVHYLEQNATNLNDPDLMQVDTVDVNLLSQKIDLFKSLLDKYAKARDLVKLFDSFFSNTNQDLLKSKQVISKFNEIVSQQTSAIALQLYNYLITKSSLLVCNLLVHTKINHSKIQETNDNDIKIILYQLMDGYYSPELNYELICLHTDKTMQGDYIEKIYENMDIKIMDRYLYAICMNSSSKQIKMYLKEKFKNFHVDEDFFEIKPIQKEFFKFFSKKMDKLLEKKDSKKKIEKLIDILKQFPVIYFSRTEKAEIQRYLYQIQRDYQINLEDLVLRYMRNLDKKQLMFYRHNEHIMEKALQLNDLPLVLENECMMKPFWKLLKRKKKLNGDYDELYIKSLKTKDLELIEILLEYKYNDELVAKLDLSDFKATKIMLKYVQNEQVFKKLWSFKMDYQVQLSPEMVDFHQKELKVLKNELISGSKEDISGLLYSFKNHLFISDCPALIRYGSDKTKQTVYEIVNHWIKNKMIKPVHVPIILGLLYDVKEFKTEKYFVLYNLLKHSKIILPQYIFALQQIDNLPRILENMKNVKGISKHIIFLLFFVLTKQEELCFMMLDLCDDNARACLLACLNDRFGYLLNRYKDIVSKWEKQRYHGNA</sequence>
<comment type="caution">
    <text evidence="1">The sequence shown here is derived from an EMBL/GenBank/DDBJ whole genome shotgun (WGS) entry which is preliminary data.</text>
</comment>
<gene>
    <name evidence="1" type="ORF">HK103_001491</name>
</gene>
<keyword evidence="2" id="KW-1185">Reference proteome</keyword>
<evidence type="ECO:0000313" key="2">
    <source>
        <dbReference type="Proteomes" id="UP001210925"/>
    </source>
</evidence>
<name>A0AAD5Y750_9FUNG</name>
<dbReference type="EMBL" id="JADGKB010000014">
    <property type="protein sequence ID" value="KAJ3259981.1"/>
    <property type="molecule type" value="Genomic_DNA"/>
</dbReference>